<accession>A0AAD8ARG9</accession>
<dbReference type="Gene3D" id="3.30.420.240">
    <property type="match status" value="1"/>
</dbReference>
<name>A0AAD8ARG9_BIOPF</name>
<evidence type="ECO:0000313" key="2">
    <source>
        <dbReference type="EMBL" id="KAK0039540.1"/>
    </source>
</evidence>
<evidence type="ECO:0000256" key="1">
    <source>
        <dbReference type="SAM" id="Phobius"/>
    </source>
</evidence>
<sequence>MKPLKWWRENWHNKAIRRKFIETHIKVRDALNENELVDFKFNDIQEDLWNNLTGKDVILKMRRGGLSTFFQAIILADTIVKSGIKARAVPHDPDTEMEFRETIKTMFESLKPGMKPPTKYYNERRILFKHKSEYLTQTPQPKREGKGRGLAIQRLHLTEVAFWIGDQRKTLTTLLTAAEGGQIAVESTANGLDEFQKLYQQGKDLKAGWRSHFYQWWWRRSCRIEGATIEPLGFGEVFYLVKFGEKFTDLSGQRLENAKLTRREMAVAHRVYRHLLRRGYIEKNGSFRDDWFRPEVAAYIAWRRSKVEDLGERDFLVEYPENDKECFAHTGRPVIAPEHLKVSCSFSDPIPGHEYLVAVDTSGGTASGNPAAIQVIDVCCGQQVFEEKLKLKPDLLGDRVAEVCDLYFRARIVVERNNTGIATINRLRELGYEDVLYRHFTAAQRRALAKGEKSLDEVTEEAEFGFPTDSQNKPLAGMAIEKGVRTGELALASQEFCTQGLRVVWKDNGTFSGQSSTDEDDLFIALAIGWFVLTSNYGVFTGYLGVMPQGGKTR</sequence>
<feature type="transmembrane region" description="Helical" evidence="1">
    <location>
        <begin position="522"/>
        <end position="546"/>
    </location>
</feature>
<reference evidence="2" key="1">
    <citation type="journal article" date="2023" name="PLoS Negl. Trop. Dis.">
        <title>A genome sequence for Biomphalaria pfeifferi, the major vector snail for the human-infecting parasite Schistosoma mansoni.</title>
        <authorList>
            <person name="Bu L."/>
            <person name="Lu L."/>
            <person name="Laidemitt M.R."/>
            <person name="Zhang S.M."/>
            <person name="Mutuku M."/>
            <person name="Mkoji G."/>
            <person name="Steinauer M."/>
            <person name="Loker E.S."/>
        </authorList>
    </citation>
    <scope>NUCLEOTIDE SEQUENCE</scope>
    <source>
        <strain evidence="2">KasaAsao</strain>
    </source>
</reference>
<gene>
    <name evidence="2" type="ORF">Bpfe_031025</name>
</gene>
<dbReference type="Proteomes" id="UP001233172">
    <property type="component" value="Unassembled WGS sequence"/>
</dbReference>
<dbReference type="InterPro" id="IPR027417">
    <property type="entry name" value="P-loop_NTPase"/>
</dbReference>
<dbReference type="AlphaFoldDB" id="A0AAD8ARG9"/>
<protein>
    <submittedName>
        <fullName evidence="2">Terminase</fullName>
    </submittedName>
</protein>
<organism evidence="2 3">
    <name type="scientific">Biomphalaria pfeifferi</name>
    <name type="common">Bloodfluke planorb</name>
    <name type="synonym">Freshwater snail</name>
    <dbReference type="NCBI Taxonomy" id="112525"/>
    <lineage>
        <taxon>Eukaryota</taxon>
        <taxon>Metazoa</taxon>
        <taxon>Spiralia</taxon>
        <taxon>Lophotrochozoa</taxon>
        <taxon>Mollusca</taxon>
        <taxon>Gastropoda</taxon>
        <taxon>Heterobranchia</taxon>
        <taxon>Euthyneura</taxon>
        <taxon>Panpulmonata</taxon>
        <taxon>Hygrophila</taxon>
        <taxon>Lymnaeoidea</taxon>
        <taxon>Planorbidae</taxon>
        <taxon>Biomphalaria</taxon>
    </lineage>
</organism>
<keyword evidence="1" id="KW-0472">Membrane</keyword>
<keyword evidence="3" id="KW-1185">Reference proteome</keyword>
<dbReference type="Gene3D" id="3.40.50.300">
    <property type="entry name" value="P-loop containing nucleotide triphosphate hydrolases"/>
    <property type="match status" value="1"/>
</dbReference>
<keyword evidence="1" id="KW-1133">Transmembrane helix</keyword>
<evidence type="ECO:0000313" key="3">
    <source>
        <dbReference type="Proteomes" id="UP001233172"/>
    </source>
</evidence>
<dbReference type="EMBL" id="JASAOG010000440">
    <property type="protein sequence ID" value="KAK0039540.1"/>
    <property type="molecule type" value="Genomic_DNA"/>
</dbReference>
<comment type="caution">
    <text evidence="2">The sequence shown here is derived from an EMBL/GenBank/DDBJ whole genome shotgun (WGS) entry which is preliminary data.</text>
</comment>
<proteinExistence type="predicted"/>
<keyword evidence="1" id="KW-0812">Transmembrane</keyword>
<reference evidence="2" key="2">
    <citation type="submission" date="2023-04" db="EMBL/GenBank/DDBJ databases">
        <authorList>
            <person name="Bu L."/>
            <person name="Lu L."/>
            <person name="Laidemitt M.R."/>
            <person name="Zhang S.M."/>
            <person name="Mutuku M."/>
            <person name="Mkoji G."/>
            <person name="Steinauer M."/>
            <person name="Loker E.S."/>
        </authorList>
    </citation>
    <scope>NUCLEOTIDE SEQUENCE</scope>
    <source>
        <strain evidence="2">KasaAsao</strain>
        <tissue evidence="2">Whole Snail</tissue>
    </source>
</reference>